<evidence type="ECO:0000313" key="1">
    <source>
        <dbReference type="EMBL" id="KRL06355.1"/>
    </source>
</evidence>
<dbReference type="PATRIC" id="fig|1423759.3.peg.884"/>
<keyword evidence="2" id="KW-1185">Reference proteome</keyword>
<sequence>MKIEIEDNKFIEFDESNILFFYGQNQKISREFVRSLKRFANKKSLTNLEELVYGENGIEIYRNDQPLKAGSINIHFLQDSFSLFEEVSFEKNSLMAEYLATLAESIDINIELQKIENHLLKIESIFNQHLKKVSNNISSNLSSLTYTELLKNNIFLSYTSGSHDFPLEMMDANEFVDEYLGLLEKSLENRPKETWISLVNLASFLTAEKIQVLIDGLVQLAEKTGLVHIFVISQIPLGINYRPNDIPNTIILADELCQMPDFDSFRNSIENHYPGDLNITDDQLCQNFYEIVADIGDNNILTGKSYPDIVLLKVLDEILGFKVPNFTYNLKELTNTERAFLDS</sequence>
<dbReference type="GeneID" id="98311761"/>
<proteinExistence type="predicted"/>
<dbReference type="RefSeq" id="WP_057869833.1">
    <property type="nucleotide sequence ID" value="NZ_AZDX01000024.1"/>
</dbReference>
<dbReference type="EMBL" id="AZDX01000024">
    <property type="protein sequence ID" value="KRL06355.1"/>
    <property type="molecule type" value="Genomic_DNA"/>
</dbReference>
<name>A0A0R1MP75_9LACO</name>
<gene>
    <name evidence="1" type="ORF">FC92_GL000838</name>
</gene>
<dbReference type="AlphaFoldDB" id="A0A0R1MP75"/>
<dbReference type="Proteomes" id="UP000051448">
    <property type="component" value="Unassembled WGS sequence"/>
</dbReference>
<protein>
    <submittedName>
        <fullName evidence="1">Uncharacterized protein</fullName>
    </submittedName>
</protein>
<organism evidence="1 2">
    <name type="scientific">Liquorilactobacillus hordei DSM 19519</name>
    <dbReference type="NCBI Taxonomy" id="1423759"/>
    <lineage>
        <taxon>Bacteria</taxon>
        <taxon>Bacillati</taxon>
        <taxon>Bacillota</taxon>
        <taxon>Bacilli</taxon>
        <taxon>Lactobacillales</taxon>
        <taxon>Lactobacillaceae</taxon>
        <taxon>Liquorilactobacillus</taxon>
    </lineage>
</organism>
<comment type="caution">
    <text evidence="1">The sequence shown here is derived from an EMBL/GenBank/DDBJ whole genome shotgun (WGS) entry which is preliminary data.</text>
</comment>
<evidence type="ECO:0000313" key="2">
    <source>
        <dbReference type="Proteomes" id="UP000051448"/>
    </source>
</evidence>
<reference evidence="1 2" key="1">
    <citation type="journal article" date="2015" name="Genome Announc.">
        <title>Expanding the biotechnology potential of lactobacilli through comparative genomics of 213 strains and associated genera.</title>
        <authorList>
            <person name="Sun Z."/>
            <person name="Harris H.M."/>
            <person name="McCann A."/>
            <person name="Guo C."/>
            <person name="Argimon S."/>
            <person name="Zhang W."/>
            <person name="Yang X."/>
            <person name="Jeffery I.B."/>
            <person name="Cooney J.C."/>
            <person name="Kagawa T.F."/>
            <person name="Liu W."/>
            <person name="Song Y."/>
            <person name="Salvetti E."/>
            <person name="Wrobel A."/>
            <person name="Rasinkangas P."/>
            <person name="Parkhill J."/>
            <person name="Rea M.C."/>
            <person name="O'Sullivan O."/>
            <person name="Ritari J."/>
            <person name="Douillard F.P."/>
            <person name="Paul Ross R."/>
            <person name="Yang R."/>
            <person name="Briner A.E."/>
            <person name="Felis G.E."/>
            <person name="de Vos W.M."/>
            <person name="Barrangou R."/>
            <person name="Klaenhammer T.R."/>
            <person name="Caufield P.W."/>
            <person name="Cui Y."/>
            <person name="Zhang H."/>
            <person name="O'Toole P.W."/>
        </authorList>
    </citation>
    <scope>NUCLEOTIDE SEQUENCE [LARGE SCALE GENOMIC DNA]</scope>
    <source>
        <strain evidence="1 2">DSM 19519</strain>
    </source>
</reference>
<accession>A0A0R1MP75</accession>
<dbReference type="STRING" id="1423759.FC92_GL000838"/>
<dbReference type="OrthoDB" id="2181410at2"/>